<feature type="active site" evidence="7">
    <location>
        <position position="104"/>
    </location>
</feature>
<evidence type="ECO:0000256" key="9">
    <source>
        <dbReference type="SAM" id="SignalP"/>
    </source>
</evidence>
<feature type="active site" evidence="7">
    <location>
        <position position="51"/>
    </location>
</feature>
<dbReference type="RefSeq" id="XP_022945609.1">
    <property type="nucleotide sequence ID" value="XM_023089841.1"/>
</dbReference>
<evidence type="ECO:0000313" key="11">
    <source>
        <dbReference type="RefSeq" id="XP_022945609.1"/>
    </source>
</evidence>
<reference evidence="11 12" key="1">
    <citation type="submission" date="2025-04" db="UniProtKB">
        <authorList>
            <consortium name="RefSeq"/>
        </authorList>
    </citation>
    <scope>IDENTIFICATION</scope>
    <source>
        <tissue evidence="11 12">Young leaves</tissue>
    </source>
</reference>
<dbReference type="RefSeq" id="XP_022945610.1">
    <property type="nucleotide sequence ID" value="XM_023089842.1"/>
</dbReference>
<dbReference type="InterPro" id="IPR018188">
    <property type="entry name" value="RNase_T2_His_AS_1"/>
</dbReference>
<dbReference type="AlphaFoldDB" id="A0A6J1G1F6"/>
<evidence type="ECO:0000256" key="3">
    <source>
        <dbReference type="ARBA" id="ARBA00022759"/>
    </source>
</evidence>
<dbReference type="InterPro" id="IPR033697">
    <property type="entry name" value="Ribonuclease_T2_eukaryotic"/>
</dbReference>
<dbReference type="Pfam" id="PF00445">
    <property type="entry name" value="Ribonuclease_T2"/>
    <property type="match status" value="1"/>
</dbReference>
<protein>
    <submittedName>
        <fullName evidence="11 12">Ribonuclease MC-like</fullName>
    </submittedName>
</protein>
<keyword evidence="6" id="KW-0456">Lyase</keyword>
<dbReference type="Proteomes" id="UP000504609">
    <property type="component" value="Unplaced"/>
</dbReference>
<evidence type="ECO:0000256" key="8">
    <source>
        <dbReference type="RuleBase" id="RU004328"/>
    </source>
</evidence>
<dbReference type="GeneID" id="111449795"/>
<dbReference type="GO" id="GO:0016787">
    <property type="term" value="F:hydrolase activity"/>
    <property type="evidence" value="ECO:0007669"/>
    <property type="project" value="UniProtKB-KW"/>
</dbReference>
<keyword evidence="3" id="KW-0255">Endonuclease</keyword>
<evidence type="ECO:0000256" key="1">
    <source>
        <dbReference type="ARBA" id="ARBA00007469"/>
    </source>
</evidence>
<evidence type="ECO:0000256" key="4">
    <source>
        <dbReference type="ARBA" id="ARBA00022801"/>
    </source>
</evidence>
<feature type="active site" evidence="7">
    <location>
        <position position="108"/>
    </location>
</feature>
<dbReference type="InterPro" id="IPR036430">
    <property type="entry name" value="RNase_T2-like_sf"/>
</dbReference>
<feature type="chain" id="PRO_5044638562" evidence="9">
    <location>
        <begin position="19"/>
        <end position="219"/>
    </location>
</feature>
<evidence type="ECO:0000313" key="10">
    <source>
        <dbReference type="Proteomes" id="UP000504609"/>
    </source>
</evidence>
<gene>
    <name evidence="11" type="primary">LOC111449795</name>
    <name evidence="12" type="synonym">LOC111449796</name>
</gene>
<dbReference type="GO" id="GO:0006401">
    <property type="term" value="P:RNA catabolic process"/>
    <property type="evidence" value="ECO:0007669"/>
    <property type="project" value="TreeGrafter"/>
</dbReference>
<dbReference type="Gene3D" id="3.90.730.10">
    <property type="entry name" value="Ribonuclease T2-like"/>
    <property type="match status" value="1"/>
</dbReference>
<dbReference type="KEGG" id="cmos:111449795"/>
<feature type="signal peptide" evidence="9">
    <location>
        <begin position="1"/>
        <end position="18"/>
    </location>
</feature>
<dbReference type="PANTHER" id="PTHR11240">
    <property type="entry name" value="RIBONUCLEASE T2"/>
    <property type="match status" value="1"/>
</dbReference>
<dbReference type="PANTHER" id="PTHR11240:SF75">
    <property type="entry name" value="RIBONUCLEASE 3"/>
    <property type="match status" value="1"/>
</dbReference>
<organism evidence="10 11">
    <name type="scientific">Cucurbita moschata</name>
    <name type="common">Winter crookneck squash</name>
    <name type="synonym">Cucurbita pepo var. moschata</name>
    <dbReference type="NCBI Taxonomy" id="3662"/>
    <lineage>
        <taxon>Eukaryota</taxon>
        <taxon>Viridiplantae</taxon>
        <taxon>Streptophyta</taxon>
        <taxon>Embryophyta</taxon>
        <taxon>Tracheophyta</taxon>
        <taxon>Spermatophyta</taxon>
        <taxon>Magnoliopsida</taxon>
        <taxon>eudicotyledons</taxon>
        <taxon>Gunneridae</taxon>
        <taxon>Pentapetalae</taxon>
        <taxon>rosids</taxon>
        <taxon>fabids</taxon>
        <taxon>Cucurbitales</taxon>
        <taxon>Cucurbitaceae</taxon>
        <taxon>Cucurbiteae</taxon>
        <taxon>Cucurbita</taxon>
    </lineage>
</organism>
<name>A0A6J1G1F6_CUCMO</name>
<dbReference type="InterPro" id="IPR001568">
    <property type="entry name" value="RNase_T2-like"/>
</dbReference>
<evidence type="ECO:0000256" key="5">
    <source>
        <dbReference type="ARBA" id="ARBA00023157"/>
    </source>
</evidence>
<keyword evidence="10" id="KW-1185">Reference proteome</keyword>
<dbReference type="GO" id="GO:0033897">
    <property type="term" value="F:ribonuclease T2 activity"/>
    <property type="evidence" value="ECO:0007669"/>
    <property type="project" value="InterPro"/>
</dbReference>
<evidence type="ECO:0000313" key="12">
    <source>
        <dbReference type="RefSeq" id="XP_022945610.1"/>
    </source>
</evidence>
<proteinExistence type="inferred from homology"/>
<keyword evidence="5" id="KW-1015">Disulfide bond</keyword>
<accession>A0A6J1G1F6</accession>
<dbReference type="GO" id="GO:0005576">
    <property type="term" value="C:extracellular region"/>
    <property type="evidence" value="ECO:0007669"/>
    <property type="project" value="TreeGrafter"/>
</dbReference>
<keyword evidence="2" id="KW-0540">Nuclease</keyword>
<sequence length="219" mass="25136">MAHIHLILLSTLIFSVNAQFELFQMVQQWPPATCTNVLCARSPSPTRFTIHGLWPANYTKRYLVCRQRTKFSETIQGFAALEPLLTYHWPNLKRGKDKTFWRKEWNKHGPCSENVFNQVQYFQTALNIRTNPRYDLLAILNAAKLGPTGNTSRQYQVIKNAIQAATGKKPGLRCNVNKNTKQTQLHEIVLCFHKDGATLIDCPFADCPPRFAFYLSTSF</sequence>
<evidence type="ECO:0000256" key="6">
    <source>
        <dbReference type="ARBA" id="ARBA00023239"/>
    </source>
</evidence>
<dbReference type="CDD" id="cd01061">
    <property type="entry name" value="RNase_T2_euk"/>
    <property type="match status" value="1"/>
</dbReference>
<evidence type="ECO:0000256" key="7">
    <source>
        <dbReference type="PIRSR" id="PIRSR633697-1"/>
    </source>
</evidence>
<dbReference type="GO" id="GO:0003723">
    <property type="term" value="F:RNA binding"/>
    <property type="evidence" value="ECO:0007669"/>
    <property type="project" value="InterPro"/>
</dbReference>
<evidence type="ECO:0000256" key="2">
    <source>
        <dbReference type="ARBA" id="ARBA00022722"/>
    </source>
</evidence>
<dbReference type="KEGG" id="cmos:111449796"/>
<keyword evidence="4" id="KW-0378">Hydrolase</keyword>
<dbReference type="PROSITE" id="PS00530">
    <property type="entry name" value="RNASE_T2_1"/>
    <property type="match status" value="1"/>
</dbReference>
<keyword evidence="9" id="KW-0732">Signal</keyword>
<dbReference type="SUPFAM" id="SSF55895">
    <property type="entry name" value="Ribonuclease Rh-like"/>
    <property type="match status" value="1"/>
</dbReference>
<comment type="similarity">
    <text evidence="1 8">Belongs to the RNase T2 family.</text>
</comment>